<sequence>MSLAQSWRIARLQAENDRLRLDNDALAERCRALACSCLVAEGCCDDASCRAARGRRDWCEEALSLAEPG</sequence>
<name>A0A9D3A1J3_9ACTN</name>
<dbReference type="Proteomes" id="UP000786989">
    <property type="component" value="Unassembled WGS sequence"/>
</dbReference>
<protein>
    <submittedName>
        <fullName evidence="1">Uncharacterized protein</fullName>
    </submittedName>
</protein>
<proteinExistence type="predicted"/>
<gene>
    <name evidence="1" type="ORF">K8U77_06190</name>
</gene>
<reference evidence="1" key="1">
    <citation type="journal article" date="2021" name="PeerJ">
        <title>Extensive microbial diversity within the chicken gut microbiome revealed by metagenomics and culture.</title>
        <authorList>
            <person name="Gilroy R."/>
            <person name="Ravi A."/>
            <person name="Getino M."/>
            <person name="Pursley I."/>
            <person name="Horton D.L."/>
            <person name="Alikhan N.F."/>
            <person name="Baker D."/>
            <person name="Gharbi K."/>
            <person name="Hall N."/>
            <person name="Watson M."/>
            <person name="Adriaenssens E.M."/>
            <person name="Foster-Nyarko E."/>
            <person name="Jarju S."/>
            <person name="Secka A."/>
            <person name="Antonio M."/>
            <person name="Oren A."/>
            <person name="Chaudhuri R.R."/>
            <person name="La Ragione R."/>
            <person name="Hildebrand F."/>
            <person name="Pallen M.J."/>
        </authorList>
    </citation>
    <scope>NUCLEOTIDE SEQUENCE</scope>
    <source>
        <strain evidence="1">ChiGjej6B6-11269</strain>
    </source>
</reference>
<organism evidence="1 2">
    <name type="scientific">Slackia equolifaciens</name>
    <dbReference type="NCBI Taxonomy" id="498718"/>
    <lineage>
        <taxon>Bacteria</taxon>
        <taxon>Bacillati</taxon>
        <taxon>Actinomycetota</taxon>
        <taxon>Coriobacteriia</taxon>
        <taxon>Eggerthellales</taxon>
        <taxon>Eggerthellaceae</taxon>
        <taxon>Slackia</taxon>
    </lineage>
</organism>
<dbReference type="EMBL" id="DYWI01000116">
    <property type="protein sequence ID" value="HJF65687.1"/>
    <property type="molecule type" value="Genomic_DNA"/>
</dbReference>
<comment type="caution">
    <text evidence="1">The sequence shown here is derived from an EMBL/GenBank/DDBJ whole genome shotgun (WGS) entry which is preliminary data.</text>
</comment>
<reference evidence="1" key="2">
    <citation type="submission" date="2021-09" db="EMBL/GenBank/DDBJ databases">
        <authorList>
            <person name="Gilroy R."/>
        </authorList>
    </citation>
    <scope>NUCLEOTIDE SEQUENCE</scope>
    <source>
        <strain evidence="1">ChiGjej6B6-11269</strain>
    </source>
</reference>
<evidence type="ECO:0000313" key="1">
    <source>
        <dbReference type="EMBL" id="HJF65687.1"/>
    </source>
</evidence>
<dbReference type="AlphaFoldDB" id="A0A9D3A1J3"/>
<evidence type="ECO:0000313" key="2">
    <source>
        <dbReference type="Proteomes" id="UP000786989"/>
    </source>
</evidence>
<accession>A0A9D3A1J3</accession>